<name>A0A6S6SQ58_9BACT</name>
<dbReference type="InterPro" id="IPR051906">
    <property type="entry name" value="TolC-like"/>
</dbReference>
<dbReference type="SUPFAM" id="SSF56954">
    <property type="entry name" value="Outer membrane efflux proteins (OEP)"/>
    <property type="match status" value="1"/>
</dbReference>
<accession>A0A6S6SQ58</accession>
<dbReference type="GO" id="GO:0015288">
    <property type="term" value="F:porin activity"/>
    <property type="evidence" value="ECO:0007669"/>
    <property type="project" value="TreeGrafter"/>
</dbReference>
<dbReference type="GO" id="GO:0015562">
    <property type="term" value="F:efflux transmembrane transporter activity"/>
    <property type="evidence" value="ECO:0007669"/>
    <property type="project" value="InterPro"/>
</dbReference>
<protein>
    <recommendedName>
        <fullName evidence="8">Heavy metal RND efflux outer membrane protein, CzcC family</fullName>
    </recommendedName>
</protein>
<dbReference type="AlphaFoldDB" id="A0A6S6SQ58"/>
<keyword evidence="3" id="KW-0812">Transmembrane</keyword>
<evidence type="ECO:0000256" key="6">
    <source>
        <dbReference type="SAM" id="SignalP"/>
    </source>
</evidence>
<evidence type="ECO:0000256" key="3">
    <source>
        <dbReference type="ARBA" id="ARBA00022692"/>
    </source>
</evidence>
<feature type="chain" id="PRO_5027813620" description="Heavy metal RND efflux outer membrane protein, CzcC family" evidence="6">
    <location>
        <begin position="25"/>
        <end position="404"/>
    </location>
</feature>
<reference evidence="7" key="1">
    <citation type="submission" date="2020-01" db="EMBL/GenBank/DDBJ databases">
        <authorList>
            <person name="Meier V. D."/>
            <person name="Meier V D."/>
        </authorList>
    </citation>
    <scope>NUCLEOTIDE SEQUENCE</scope>
    <source>
        <strain evidence="7">HLG_WM_MAG_01</strain>
    </source>
</reference>
<keyword evidence="5" id="KW-0998">Cell outer membrane</keyword>
<dbReference type="PANTHER" id="PTHR30026:SF20">
    <property type="entry name" value="OUTER MEMBRANE PROTEIN TOLC"/>
    <property type="match status" value="1"/>
</dbReference>
<keyword evidence="6" id="KW-0732">Signal</keyword>
<gene>
    <name evidence="7" type="ORF">HELGO_WM3594</name>
</gene>
<dbReference type="Gene3D" id="1.20.1600.10">
    <property type="entry name" value="Outer membrane efflux proteins (OEP)"/>
    <property type="match status" value="1"/>
</dbReference>
<evidence type="ECO:0000256" key="4">
    <source>
        <dbReference type="ARBA" id="ARBA00023136"/>
    </source>
</evidence>
<sequence>MKDLNVLKKLLVLCSTFVLSSLYADELSDILSDNKNILFEYDFRNNTAQSDMLEKSWLNPITLQYSKSFSKQFTDQTVSTGSFSIGIDQPIFKSGGIYYAIKYAQALRHQNDASIRLQKREMIVSAIQALFEIKKVKLQQKKQYLLIANDKIDIEQKEESYEAGLIDSSFLDQAILQHSLDKTQALEIQMQLSSLRHTFSLLSDKNPEQVKTPSLKLISAQRYKGSNLELVRDKLAVEEKRYNAKMIWAQYLPSVSVQGKYTDADINPLFNRSGLEEKYWTYGFTVSMPLNVNMLSDIEAAKVAHLKAQTEVIERQETIDAEYKLAQQRIKMIDEKIKLSKEDEKLYKRLYKVTYNLEQAGEKTASETKTMANSLEIRKLDQKIYKIDRQIELLGLYAKVASVN</sequence>
<evidence type="ECO:0000256" key="5">
    <source>
        <dbReference type="ARBA" id="ARBA00023237"/>
    </source>
</evidence>
<keyword evidence="4" id="KW-0472">Membrane</keyword>
<evidence type="ECO:0000256" key="1">
    <source>
        <dbReference type="ARBA" id="ARBA00004442"/>
    </source>
</evidence>
<keyword evidence="2" id="KW-1134">Transmembrane beta strand</keyword>
<dbReference type="GO" id="GO:0009279">
    <property type="term" value="C:cell outer membrane"/>
    <property type="evidence" value="ECO:0007669"/>
    <property type="project" value="UniProtKB-SubCell"/>
</dbReference>
<feature type="signal peptide" evidence="6">
    <location>
        <begin position="1"/>
        <end position="24"/>
    </location>
</feature>
<evidence type="ECO:0000313" key="7">
    <source>
        <dbReference type="EMBL" id="CAA6809401.1"/>
    </source>
</evidence>
<dbReference type="GO" id="GO:1990281">
    <property type="term" value="C:efflux pump complex"/>
    <property type="evidence" value="ECO:0007669"/>
    <property type="project" value="TreeGrafter"/>
</dbReference>
<dbReference type="EMBL" id="CACVAS010000057">
    <property type="protein sequence ID" value="CAA6809401.1"/>
    <property type="molecule type" value="Genomic_DNA"/>
</dbReference>
<evidence type="ECO:0008006" key="8">
    <source>
        <dbReference type="Google" id="ProtNLM"/>
    </source>
</evidence>
<evidence type="ECO:0000256" key="2">
    <source>
        <dbReference type="ARBA" id="ARBA00022452"/>
    </source>
</evidence>
<proteinExistence type="predicted"/>
<organism evidence="7">
    <name type="scientific">uncultured Sulfurovum sp</name>
    <dbReference type="NCBI Taxonomy" id="269237"/>
    <lineage>
        <taxon>Bacteria</taxon>
        <taxon>Pseudomonadati</taxon>
        <taxon>Campylobacterota</taxon>
        <taxon>Epsilonproteobacteria</taxon>
        <taxon>Campylobacterales</taxon>
        <taxon>Sulfurovaceae</taxon>
        <taxon>Sulfurovum</taxon>
        <taxon>environmental samples</taxon>
    </lineage>
</organism>
<dbReference type="PANTHER" id="PTHR30026">
    <property type="entry name" value="OUTER MEMBRANE PROTEIN TOLC"/>
    <property type="match status" value="1"/>
</dbReference>
<comment type="subcellular location">
    <subcellularLocation>
        <location evidence="1">Cell outer membrane</location>
    </subcellularLocation>
</comment>